<feature type="domain" description="Tyrosinase copper-binding" evidence="4">
    <location>
        <begin position="122"/>
        <end position="139"/>
    </location>
</feature>
<keyword evidence="3" id="KW-0472">Membrane</keyword>
<dbReference type="PANTHER" id="PTHR11474">
    <property type="entry name" value="TYROSINASE FAMILY MEMBER"/>
    <property type="match status" value="1"/>
</dbReference>
<evidence type="ECO:0000256" key="2">
    <source>
        <dbReference type="ARBA" id="ARBA00023008"/>
    </source>
</evidence>
<sequence>MSFFTSVSCRANLLCVFELAVLVFCCGYCNLLWILQLAVDTATCCGYCNLLWILQLAVDTATCCGYCNLLWILQLAVDTATCCGYCNLLWILQPGLVGDPLYLDRYDEIAAYHSAAIASSAHGGPAFLPWHRVYLLILENALRRIDPSVTIPYWNSNLDANMMPEIDARHSIIWTPRFVGRGTDIVNNWAVRILEYKT</sequence>
<feature type="transmembrane region" description="Helical" evidence="3">
    <location>
        <begin position="12"/>
        <end position="35"/>
    </location>
</feature>
<dbReference type="EMBL" id="VSWD01000014">
    <property type="protein sequence ID" value="KAK3083189.1"/>
    <property type="molecule type" value="Genomic_DNA"/>
</dbReference>
<gene>
    <name evidence="5" type="ORF">FSP39_016368</name>
</gene>
<evidence type="ECO:0000256" key="1">
    <source>
        <dbReference type="ARBA" id="ARBA00022723"/>
    </source>
</evidence>
<evidence type="ECO:0000313" key="5">
    <source>
        <dbReference type="EMBL" id="KAK3083189.1"/>
    </source>
</evidence>
<dbReference type="AlphaFoldDB" id="A0AA88XDH6"/>
<evidence type="ECO:0000313" key="6">
    <source>
        <dbReference type="Proteomes" id="UP001186944"/>
    </source>
</evidence>
<evidence type="ECO:0000259" key="4">
    <source>
        <dbReference type="PROSITE" id="PS00497"/>
    </source>
</evidence>
<dbReference type="InterPro" id="IPR002227">
    <property type="entry name" value="Tyrosinase_Cu-bd"/>
</dbReference>
<keyword evidence="6" id="KW-1185">Reference proteome</keyword>
<keyword evidence="2" id="KW-0186">Copper</keyword>
<keyword evidence="3" id="KW-1133">Transmembrane helix</keyword>
<protein>
    <recommendedName>
        <fullName evidence="4">Tyrosinase copper-binding domain-containing protein</fullName>
    </recommendedName>
</protein>
<dbReference type="InterPro" id="IPR050316">
    <property type="entry name" value="Tyrosinase/Hemocyanin"/>
</dbReference>
<dbReference type="PANTHER" id="PTHR11474:SF126">
    <property type="entry name" value="TYROSINASE-LIKE PROTEIN TYR-1-RELATED"/>
    <property type="match status" value="1"/>
</dbReference>
<dbReference type="Proteomes" id="UP001186944">
    <property type="component" value="Unassembled WGS sequence"/>
</dbReference>
<evidence type="ECO:0000256" key="3">
    <source>
        <dbReference type="SAM" id="Phobius"/>
    </source>
</evidence>
<proteinExistence type="predicted"/>
<comment type="caution">
    <text evidence="5">The sequence shown here is derived from an EMBL/GenBank/DDBJ whole genome shotgun (WGS) entry which is preliminary data.</text>
</comment>
<dbReference type="GO" id="GO:0046872">
    <property type="term" value="F:metal ion binding"/>
    <property type="evidence" value="ECO:0007669"/>
    <property type="project" value="UniProtKB-KW"/>
</dbReference>
<organism evidence="5 6">
    <name type="scientific">Pinctada imbricata</name>
    <name type="common">Atlantic pearl-oyster</name>
    <name type="synonym">Pinctada martensii</name>
    <dbReference type="NCBI Taxonomy" id="66713"/>
    <lineage>
        <taxon>Eukaryota</taxon>
        <taxon>Metazoa</taxon>
        <taxon>Spiralia</taxon>
        <taxon>Lophotrochozoa</taxon>
        <taxon>Mollusca</taxon>
        <taxon>Bivalvia</taxon>
        <taxon>Autobranchia</taxon>
        <taxon>Pteriomorphia</taxon>
        <taxon>Pterioida</taxon>
        <taxon>Pterioidea</taxon>
        <taxon>Pteriidae</taxon>
        <taxon>Pinctada</taxon>
    </lineage>
</organism>
<reference evidence="5" key="1">
    <citation type="submission" date="2019-08" db="EMBL/GenBank/DDBJ databases">
        <title>The improved chromosome-level genome for the pearl oyster Pinctada fucata martensii using PacBio sequencing and Hi-C.</title>
        <authorList>
            <person name="Zheng Z."/>
        </authorList>
    </citation>
    <scope>NUCLEOTIDE SEQUENCE</scope>
    <source>
        <strain evidence="5">ZZ-2019</strain>
        <tissue evidence="5">Adductor muscle</tissue>
    </source>
</reference>
<dbReference type="InterPro" id="IPR008922">
    <property type="entry name" value="Di-copper_centre_dom_sf"/>
</dbReference>
<dbReference type="PROSITE" id="PS00497">
    <property type="entry name" value="TYROSINASE_1"/>
    <property type="match status" value="1"/>
</dbReference>
<dbReference type="GO" id="GO:0016491">
    <property type="term" value="F:oxidoreductase activity"/>
    <property type="evidence" value="ECO:0007669"/>
    <property type="project" value="InterPro"/>
</dbReference>
<dbReference type="Pfam" id="PF00264">
    <property type="entry name" value="Tyrosinase"/>
    <property type="match status" value="1"/>
</dbReference>
<accession>A0AA88XDH6</accession>
<dbReference type="SUPFAM" id="SSF48056">
    <property type="entry name" value="Di-copper centre-containing domain"/>
    <property type="match status" value="1"/>
</dbReference>
<keyword evidence="1" id="KW-0479">Metal-binding</keyword>
<keyword evidence="3" id="KW-0812">Transmembrane</keyword>
<dbReference type="Gene3D" id="1.10.1280.10">
    <property type="entry name" value="Di-copper center containing domain from catechol oxidase"/>
    <property type="match status" value="1"/>
</dbReference>
<name>A0AA88XDH6_PINIB</name>